<gene>
    <name evidence="2" type="ORF">RT717_25370</name>
</gene>
<feature type="domain" description="SPOR" evidence="1">
    <location>
        <begin position="4"/>
        <end position="68"/>
    </location>
</feature>
<dbReference type="RefSeq" id="WP_317492384.1">
    <property type="nucleotide sequence ID" value="NZ_CP136051.1"/>
</dbReference>
<dbReference type="SUPFAM" id="SSF110997">
    <property type="entry name" value="Sporulation related repeat"/>
    <property type="match status" value="1"/>
</dbReference>
<evidence type="ECO:0000259" key="1">
    <source>
        <dbReference type="Pfam" id="PF05036"/>
    </source>
</evidence>
<reference evidence="2 3" key="1">
    <citation type="journal article" date="2023" name="Microbiol. Resour. Announc.">
        <title>Complete Genome Sequence of Imperialibacter roseus strain P4T.</title>
        <authorList>
            <person name="Tizabi D.R."/>
            <person name="Bachvaroff T."/>
            <person name="Hill R.T."/>
        </authorList>
    </citation>
    <scope>NUCLEOTIDE SEQUENCE [LARGE SCALE GENOMIC DNA]</scope>
    <source>
        <strain evidence="2 3">P4T</strain>
    </source>
</reference>
<name>A0ABZ0J084_9BACT</name>
<dbReference type="InterPro" id="IPR036680">
    <property type="entry name" value="SPOR-like_sf"/>
</dbReference>
<keyword evidence="3" id="KW-1185">Reference proteome</keyword>
<dbReference type="Pfam" id="PF05036">
    <property type="entry name" value="SPOR"/>
    <property type="match status" value="1"/>
</dbReference>
<dbReference type="EMBL" id="CP136051">
    <property type="protein sequence ID" value="WOK09779.1"/>
    <property type="molecule type" value="Genomic_DNA"/>
</dbReference>
<organism evidence="2 3">
    <name type="scientific">Imperialibacter roseus</name>
    <dbReference type="NCBI Taxonomy" id="1324217"/>
    <lineage>
        <taxon>Bacteria</taxon>
        <taxon>Pseudomonadati</taxon>
        <taxon>Bacteroidota</taxon>
        <taxon>Cytophagia</taxon>
        <taxon>Cytophagales</taxon>
        <taxon>Flammeovirgaceae</taxon>
        <taxon>Imperialibacter</taxon>
    </lineage>
</organism>
<evidence type="ECO:0000313" key="3">
    <source>
        <dbReference type="Proteomes" id="UP001302349"/>
    </source>
</evidence>
<proteinExistence type="predicted"/>
<sequence length="79" mass="9217">MDSGGLRNLDDAKLFQRILKREDGLDTRVTQSATGTWYFVYLQGVKHLENANGLIEELMDSKARPYIIGVPWIYKWEQR</sequence>
<evidence type="ECO:0000313" key="2">
    <source>
        <dbReference type="EMBL" id="WOK09779.1"/>
    </source>
</evidence>
<accession>A0ABZ0J084</accession>
<dbReference type="InterPro" id="IPR007730">
    <property type="entry name" value="SPOR-like_dom"/>
</dbReference>
<dbReference type="Proteomes" id="UP001302349">
    <property type="component" value="Chromosome"/>
</dbReference>
<protein>
    <submittedName>
        <fullName evidence="2">SPOR domain-containing protein</fullName>
    </submittedName>
</protein>